<gene>
    <name evidence="1" type="ORF">IHE45_09G029700</name>
</gene>
<proteinExistence type="predicted"/>
<accession>A0ACB7VE66</accession>
<name>A0ACB7VE66_DIOAL</name>
<comment type="caution">
    <text evidence="1">The sequence shown here is derived from an EMBL/GenBank/DDBJ whole genome shotgun (WGS) entry which is preliminary data.</text>
</comment>
<sequence length="81" mass="9479">MVVIPWISSLNDFRWNESLILLQSASIFGINCQFLDYGKWKFVVWCLAFARVLCHHINCALRFIHGWSNLQYLHGLLGNHC</sequence>
<reference evidence="2" key="1">
    <citation type="journal article" date="2022" name="Nat. Commun.">
        <title>Chromosome evolution and the genetic basis of agronomically important traits in greater yam.</title>
        <authorList>
            <person name="Bredeson J.V."/>
            <person name="Lyons J.B."/>
            <person name="Oniyinde I.O."/>
            <person name="Okereke N.R."/>
            <person name="Kolade O."/>
            <person name="Nnabue I."/>
            <person name="Nwadili C.O."/>
            <person name="Hribova E."/>
            <person name="Parker M."/>
            <person name="Nwogha J."/>
            <person name="Shu S."/>
            <person name="Carlson J."/>
            <person name="Kariba R."/>
            <person name="Muthemba S."/>
            <person name="Knop K."/>
            <person name="Barton G.J."/>
            <person name="Sherwood A.V."/>
            <person name="Lopez-Montes A."/>
            <person name="Asiedu R."/>
            <person name="Jamnadass R."/>
            <person name="Muchugi A."/>
            <person name="Goodstein D."/>
            <person name="Egesi C.N."/>
            <person name="Featherston J."/>
            <person name="Asfaw A."/>
            <person name="Simpson G.G."/>
            <person name="Dolezel J."/>
            <person name="Hendre P.S."/>
            <person name="Van Deynze A."/>
            <person name="Kumar P.L."/>
            <person name="Obidiegwu J.E."/>
            <person name="Bhattacharjee R."/>
            <person name="Rokhsar D.S."/>
        </authorList>
    </citation>
    <scope>NUCLEOTIDE SEQUENCE [LARGE SCALE GENOMIC DNA]</scope>
    <source>
        <strain evidence="2">cv. TDa95/00328</strain>
    </source>
</reference>
<evidence type="ECO:0000313" key="1">
    <source>
        <dbReference type="EMBL" id="KAH7672075.1"/>
    </source>
</evidence>
<keyword evidence="2" id="KW-1185">Reference proteome</keyword>
<protein>
    <submittedName>
        <fullName evidence="1">Uncharacterized protein</fullName>
    </submittedName>
</protein>
<dbReference type="Proteomes" id="UP000827976">
    <property type="component" value="Chromosome 9"/>
</dbReference>
<evidence type="ECO:0000313" key="2">
    <source>
        <dbReference type="Proteomes" id="UP000827976"/>
    </source>
</evidence>
<organism evidence="1 2">
    <name type="scientific">Dioscorea alata</name>
    <name type="common">Purple yam</name>
    <dbReference type="NCBI Taxonomy" id="55571"/>
    <lineage>
        <taxon>Eukaryota</taxon>
        <taxon>Viridiplantae</taxon>
        <taxon>Streptophyta</taxon>
        <taxon>Embryophyta</taxon>
        <taxon>Tracheophyta</taxon>
        <taxon>Spermatophyta</taxon>
        <taxon>Magnoliopsida</taxon>
        <taxon>Liliopsida</taxon>
        <taxon>Dioscoreales</taxon>
        <taxon>Dioscoreaceae</taxon>
        <taxon>Dioscorea</taxon>
    </lineage>
</organism>
<dbReference type="EMBL" id="CM037019">
    <property type="protein sequence ID" value="KAH7672075.1"/>
    <property type="molecule type" value="Genomic_DNA"/>
</dbReference>